<dbReference type="eggNOG" id="COG3221">
    <property type="taxonomic scope" value="Bacteria"/>
</dbReference>
<evidence type="ECO:0000313" key="2">
    <source>
        <dbReference type="EMBL" id="EGK71801.1"/>
    </source>
</evidence>
<proteinExistence type="predicted"/>
<dbReference type="AlphaFoldDB" id="F5RCM1"/>
<protein>
    <submittedName>
        <fullName evidence="2">ABC-type phosphate/phosphonate transport system periplasmic component-like protein</fullName>
    </submittedName>
</protein>
<feature type="signal peptide" evidence="1">
    <location>
        <begin position="1"/>
        <end position="21"/>
    </location>
</feature>
<dbReference type="Proteomes" id="UP000005019">
    <property type="component" value="Unassembled WGS sequence"/>
</dbReference>
<organism evidence="2 3">
    <name type="scientific">Methyloversatilis universalis (strain ATCC BAA-1314 / DSM 25237 / JCM 13912 / CCUG 52030 / FAM5)</name>
    <dbReference type="NCBI Taxonomy" id="1000565"/>
    <lineage>
        <taxon>Bacteria</taxon>
        <taxon>Pseudomonadati</taxon>
        <taxon>Pseudomonadota</taxon>
        <taxon>Betaproteobacteria</taxon>
        <taxon>Nitrosomonadales</taxon>
        <taxon>Sterolibacteriaceae</taxon>
        <taxon>Methyloversatilis</taxon>
    </lineage>
</organism>
<dbReference type="Pfam" id="PF12974">
    <property type="entry name" value="Phosphonate-bd"/>
    <property type="match status" value="1"/>
</dbReference>
<dbReference type="OrthoDB" id="9179880at2"/>
<comment type="caution">
    <text evidence="2">The sequence shown here is derived from an EMBL/GenBank/DDBJ whole genome shotgun (WGS) entry which is preliminary data.</text>
</comment>
<evidence type="ECO:0000313" key="3">
    <source>
        <dbReference type="Proteomes" id="UP000005019"/>
    </source>
</evidence>
<dbReference type="STRING" id="1000565.METUNv1_02025"/>
<dbReference type="EMBL" id="AFHG01000048">
    <property type="protein sequence ID" value="EGK71801.1"/>
    <property type="molecule type" value="Genomic_DNA"/>
</dbReference>
<sequence length="276" mass="29907">MLGRICLLLGALWALCLPASAQDARPLRIGVAPHTSSRVIIEMYQPLRLHLQKALSAPVSIMTAPDFTEFARRALNLEYDLVITTGHQAELLKSDARYRPLLTYRAPFRAVMVTLAGSKVRSARDLTGQPVAGLSPSSLVTLWGLHWMADNGATATQVRFVSAADSVAQLLISGEVVAGAMSLANFQGLTPDVQAQLRFLAESPALAGRVYLLNPAESARASAIDAALWSFAESPAGRDYFVRYKLEGYRKLGPGELEVMAPYAAEVREQLKKSAQ</sequence>
<dbReference type="SUPFAM" id="SSF53850">
    <property type="entry name" value="Periplasmic binding protein-like II"/>
    <property type="match status" value="1"/>
</dbReference>
<accession>F5RCM1</accession>
<feature type="chain" id="PRO_5003330930" evidence="1">
    <location>
        <begin position="22"/>
        <end position="276"/>
    </location>
</feature>
<keyword evidence="1" id="KW-0732">Signal</keyword>
<name>F5RCM1_METUF</name>
<gene>
    <name evidence="2" type="ORF">METUNv1_02025</name>
</gene>
<dbReference type="Gene3D" id="3.40.190.10">
    <property type="entry name" value="Periplasmic binding protein-like II"/>
    <property type="match status" value="2"/>
</dbReference>
<evidence type="ECO:0000256" key="1">
    <source>
        <dbReference type="SAM" id="SignalP"/>
    </source>
</evidence>
<reference evidence="2 3" key="1">
    <citation type="journal article" date="2011" name="J. Bacteriol.">
        <title>Genome sequence of Methyloversatilis universalis FAM5T, a methylotrophic representative of the order Rhodocyclales.</title>
        <authorList>
            <person name="Kittichotirat W."/>
            <person name="Good N.M."/>
            <person name="Hall R."/>
            <person name="Bringel F."/>
            <person name="Lajus A."/>
            <person name="Medigue C."/>
            <person name="Smalley N.E."/>
            <person name="Beck D."/>
            <person name="Bumgarner R."/>
            <person name="Vuilleumier S."/>
            <person name="Kalyuzhnaya M.G."/>
        </authorList>
    </citation>
    <scope>NUCLEOTIDE SEQUENCE [LARGE SCALE GENOMIC DNA]</scope>
    <source>
        <strain evidence="3">ATCC BAA-1314 / JCM 13912 / FAM5</strain>
    </source>
</reference>
<keyword evidence="3" id="KW-1185">Reference proteome</keyword>
<dbReference type="RefSeq" id="WP_008061263.1">
    <property type="nucleotide sequence ID" value="NZ_AFHG01000048.1"/>
</dbReference>